<keyword evidence="4" id="KW-0812">Transmembrane</keyword>
<dbReference type="InterPro" id="IPR013968">
    <property type="entry name" value="PKS_KR"/>
</dbReference>
<dbReference type="InterPro" id="IPR016039">
    <property type="entry name" value="Thiolase-like"/>
</dbReference>
<dbReference type="InterPro" id="IPR020806">
    <property type="entry name" value="PKS_PP-bd"/>
</dbReference>
<evidence type="ECO:0000256" key="1">
    <source>
        <dbReference type="ARBA" id="ARBA00022450"/>
    </source>
</evidence>
<dbReference type="PANTHER" id="PTHR43775:SF37">
    <property type="entry name" value="SI:DKEY-61P9.11"/>
    <property type="match status" value="1"/>
</dbReference>
<feature type="domain" description="Carrier" evidence="5">
    <location>
        <begin position="213"/>
        <end position="291"/>
    </location>
</feature>
<dbReference type="GO" id="GO:0004312">
    <property type="term" value="F:fatty acid synthase activity"/>
    <property type="evidence" value="ECO:0007669"/>
    <property type="project" value="TreeGrafter"/>
</dbReference>
<dbReference type="SUPFAM" id="SSF53901">
    <property type="entry name" value="Thiolase-like"/>
    <property type="match status" value="1"/>
</dbReference>
<dbReference type="SUPFAM" id="SSF51735">
    <property type="entry name" value="NAD(P)-binding Rossmann-fold domains"/>
    <property type="match status" value="1"/>
</dbReference>
<protein>
    <submittedName>
        <fullName evidence="7">Uncharacterized protein</fullName>
    </submittedName>
</protein>
<reference evidence="7" key="1">
    <citation type="submission" date="2021-02" db="EMBL/GenBank/DDBJ databases">
        <authorList>
            <person name="Dougan E. K."/>
            <person name="Rhodes N."/>
            <person name="Thang M."/>
            <person name="Chan C."/>
        </authorList>
    </citation>
    <scope>NUCLEOTIDE SEQUENCE</scope>
</reference>
<dbReference type="Gene3D" id="3.40.50.720">
    <property type="entry name" value="NAD(P)-binding Rossmann-like Domain"/>
    <property type="match status" value="1"/>
</dbReference>
<proteinExistence type="predicted"/>
<keyword evidence="3" id="KW-0808">Transferase</keyword>
<dbReference type="InterPro" id="IPR050091">
    <property type="entry name" value="PKS_NRPS_Biosynth_Enz"/>
</dbReference>
<dbReference type="Proteomes" id="UP000654075">
    <property type="component" value="Unassembled WGS sequence"/>
</dbReference>
<evidence type="ECO:0000313" key="8">
    <source>
        <dbReference type="Proteomes" id="UP000654075"/>
    </source>
</evidence>
<accession>A0A813GH18</accession>
<comment type="caution">
    <text evidence="7">The sequence shown here is derived from an EMBL/GenBank/DDBJ whole genome shotgun (WGS) entry which is preliminary data.</text>
</comment>
<dbReference type="OMA" id="SWERITP"/>
<dbReference type="GO" id="GO:0031177">
    <property type="term" value="F:phosphopantetheine binding"/>
    <property type="evidence" value="ECO:0007669"/>
    <property type="project" value="InterPro"/>
</dbReference>
<feature type="domain" description="Ketosynthase family 3 (KS3)" evidence="6">
    <location>
        <begin position="324"/>
        <end position="757"/>
    </location>
</feature>
<keyword evidence="4" id="KW-0472">Membrane</keyword>
<gene>
    <name evidence="7" type="ORF">PGLA1383_LOCUS40682</name>
</gene>
<feature type="transmembrane region" description="Helical" evidence="4">
    <location>
        <begin position="840"/>
        <end position="859"/>
    </location>
</feature>
<evidence type="ECO:0000256" key="2">
    <source>
        <dbReference type="ARBA" id="ARBA00022553"/>
    </source>
</evidence>
<dbReference type="SMART" id="SM00825">
    <property type="entry name" value="PKS_KS"/>
    <property type="match status" value="1"/>
</dbReference>
<dbReference type="InterPro" id="IPR014031">
    <property type="entry name" value="Ketoacyl_synth_C"/>
</dbReference>
<dbReference type="Pfam" id="PF02801">
    <property type="entry name" value="Ketoacyl-synt_C"/>
    <property type="match status" value="1"/>
</dbReference>
<keyword evidence="8" id="KW-1185">Reference proteome</keyword>
<dbReference type="InterPro" id="IPR014030">
    <property type="entry name" value="Ketoacyl_synth_N"/>
</dbReference>
<sequence>MQAIGKVRGIIHSAGVLDRCPLAELDDKRLEVTVGPKARGAWNLHKAAWFCSIVRLFSSVSSTLGLSGGAAYAAANAYLDGLALWRKAGSGSTQGASLSLKFGPVAEVGITAAAGGDTQLEGMALQALPLSQVASALRLVLAPPGPKAQLSQQFPVAELTFARADWARYARDAGGLVPQLGGFLLEEEAAVAGGKGGKGASAAAGPDALLAQLPAEERESKVLESIRSVAQGMGLEIQDETPLMEAGIDSLSAVEFRSKISSDFRSVRLPSTLMFDHPTLKALAGHISSELAASAAKLAGVETTSAPRFAATEARSKTAQHAAGGKLAVLGAACNLPGGVRQLQTLSRALSMGADCITEVPFSRWDMDTYYHPEAPTGLEMYVRHAGFTEGAELFDASMFSISKAEADAMDPQQRHLLETALSAFVDGGFAKTGLMGLVGGVFVGQDKCDWNRMLSAAHAGPFAATGGSSSISSNRISYSLGLKGPSATMDTACSSSLVAADTAAATLRRGRCDLAVILGVNMLLLPQTFVACCQARMLAADGRCRTFDFSASGYARGEGCGAQVLVPLREKKALSGLSAQGQQVPVPPLARMLATALNQDGRSANLTSPNGPSQQAVVLMALAEARLAPEELGQVEAHGTGTELGDPIEVGALQKALGDGRQQPLLITAVKSNIGHLEGGAGMAGLLKLTAQLQRSHPTAAPNLHLHQLNTHIFEDTLDFAARFISESTRAASQTATASVSSFGFGGTNGHVVLQAPRDAAEPWFGLRCFFMLIVVGLLLLVCLSVILFLPPKRFQGAGCRENGVSRARSSSAPSFSAGRLPLHGPGLAVPRHGQATLFCLRLFFKLLLFCCYLFLLIHF</sequence>
<keyword evidence="1" id="KW-0596">Phosphopantetheine</keyword>
<keyword evidence="4" id="KW-1133">Transmembrane helix</keyword>
<evidence type="ECO:0000313" key="7">
    <source>
        <dbReference type="EMBL" id="CAE8623414.1"/>
    </source>
</evidence>
<evidence type="ECO:0000256" key="4">
    <source>
        <dbReference type="SAM" id="Phobius"/>
    </source>
</evidence>
<dbReference type="InterPro" id="IPR020841">
    <property type="entry name" value="PKS_Beta-ketoAc_synthase_dom"/>
</dbReference>
<dbReference type="Pfam" id="PF08659">
    <property type="entry name" value="KR"/>
    <property type="match status" value="1"/>
</dbReference>
<dbReference type="GO" id="GO:0006633">
    <property type="term" value="P:fatty acid biosynthetic process"/>
    <property type="evidence" value="ECO:0007669"/>
    <property type="project" value="TreeGrafter"/>
</dbReference>
<dbReference type="SMART" id="SM00823">
    <property type="entry name" value="PKS_PP"/>
    <property type="match status" value="1"/>
</dbReference>
<organism evidence="7 8">
    <name type="scientific">Polarella glacialis</name>
    <name type="common">Dinoflagellate</name>
    <dbReference type="NCBI Taxonomy" id="89957"/>
    <lineage>
        <taxon>Eukaryota</taxon>
        <taxon>Sar</taxon>
        <taxon>Alveolata</taxon>
        <taxon>Dinophyceae</taxon>
        <taxon>Suessiales</taxon>
        <taxon>Suessiaceae</taxon>
        <taxon>Polarella</taxon>
    </lineage>
</organism>
<dbReference type="PROSITE" id="PS50075">
    <property type="entry name" value="CARRIER"/>
    <property type="match status" value="1"/>
</dbReference>
<dbReference type="PROSITE" id="PS52004">
    <property type="entry name" value="KS3_2"/>
    <property type="match status" value="1"/>
</dbReference>
<dbReference type="Pfam" id="PF00109">
    <property type="entry name" value="ketoacyl-synt"/>
    <property type="match status" value="1"/>
</dbReference>
<name>A0A813GH18_POLGL</name>
<feature type="transmembrane region" description="Helical" evidence="4">
    <location>
        <begin position="771"/>
        <end position="792"/>
    </location>
</feature>
<dbReference type="SUPFAM" id="SSF47336">
    <property type="entry name" value="ACP-like"/>
    <property type="match status" value="1"/>
</dbReference>
<dbReference type="InterPro" id="IPR036736">
    <property type="entry name" value="ACP-like_sf"/>
</dbReference>
<dbReference type="PANTHER" id="PTHR43775">
    <property type="entry name" value="FATTY ACID SYNTHASE"/>
    <property type="match status" value="1"/>
</dbReference>
<dbReference type="InterPro" id="IPR009081">
    <property type="entry name" value="PP-bd_ACP"/>
</dbReference>
<dbReference type="InterPro" id="IPR036291">
    <property type="entry name" value="NAD(P)-bd_dom_sf"/>
</dbReference>
<dbReference type="Gene3D" id="3.40.47.10">
    <property type="match status" value="1"/>
</dbReference>
<dbReference type="Pfam" id="PF00550">
    <property type="entry name" value="PP-binding"/>
    <property type="match status" value="1"/>
</dbReference>
<dbReference type="EMBL" id="CAJNNV010028164">
    <property type="protein sequence ID" value="CAE8623414.1"/>
    <property type="molecule type" value="Genomic_DNA"/>
</dbReference>
<dbReference type="Gene3D" id="1.10.1200.10">
    <property type="entry name" value="ACP-like"/>
    <property type="match status" value="1"/>
</dbReference>
<dbReference type="AlphaFoldDB" id="A0A813GH18"/>
<dbReference type="OrthoDB" id="435575at2759"/>
<evidence type="ECO:0000259" key="6">
    <source>
        <dbReference type="PROSITE" id="PS52004"/>
    </source>
</evidence>
<keyword evidence="2" id="KW-0597">Phosphoprotein</keyword>
<evidence type="ECO:0000259" key="5">
    <source>
        <dbReference type="PROSITE" id="PS50075"/>
    </source>
</evidence>
<evidence type="ECO:0000256" key="3">
    <source>
        <dbReference type="ARBA" id="ARBA00022679"/>
    </source>
</evidence>
<dbReference type="CDD" id="cd00833">
    <property type="entry name" value="PKS"/>
    <property type="match status" value="1"/>
</dbReference>